<dbReference type="STRING" id="136037.A0A067QRM9"/>
<name>A0A067QRM9_ZOONE</name>
<dbReference type="InterPro" id="IPR016024">
    <property type="entry name" value="ARM-type_fold"/>
</dbReference>
<feature type="non-terminal residue" evidence="3">
    <location>
        <position position="87"/>
    </location>
</feature>
<dbReference type="AlphaFoldDB" id="A0A067QRM9"/>
<dbReference type="InterPro" id="IPR058584">
    <property type="entry name" value="IMB1_TNPO1-like_TPR"/>
</dbReference>
<protein>
    <submittedName>
        <fullName evidence="3">Importin subunit beta</fullName>
    </submittedName>
</protein>
<dbReference type="InterPro" id="IPR011989">
    <property type="entry name" value="ARM-like"/>
</dbReference>
<dbReference type="Proteomes" id="UP000027135">
    <property type="component" value="Unassembled WGS sequence"/>
</dbReference>
<proteinExistence type="predicted"/>
<dbReference type="Gene3D" id="1.25.10.10">
    <property type="entry name" value="Leucine-rich Repeat Variant"/>
    <property type="match status" value="1"/>
</dbReference>
<keyword evidence="4" id="KW-1185">Reference proteome</keyword>
<gene>
    <name evidence="3" type="ORF">L798_11716</name>
</gene>
<feature type="domain" description="Importin subunit beta-1/Transportin-1-like TPR repeats" evidence="2">
    <location>
        <begin position="2"/>
        <end position="85"/>
    </location>
</feature>
<evidence type="ECO:0000313" key="3">
    <source>
        <dbReference type="EMBL" id="KDQ71510.1"/>
    </source>
</evidence>
<dbReference type="eggNOG" id="KOG1241">
    <property type="taxonomic scope" value="Eukaryota"/>
</dbReference>
<organism evidence="3 4">
    <name type="scientific">Zootermopsis nevadensis</name>
    <name type="common">Dampwood termite</name>
    <dbReference type="NCBI Taxonomy" id="136037"/>
    <lineage>
        <taxon>Eukaryota</taxon>
        <taxon>Metazoa</taxon>
        <taxon>Ecdysozoa</taxon>
        <taxon>Arthropoda</taxon>
        <taxon>Hexapoda</taxon>
        <taxon>Insecta</taxon>
        <taxon>Pterygota</taxon>
        <taxon>Neoptera</taxon>
        <taxon>Polyneoptera</taxon>
        <taxon>Dictyoptera</taxon>
        <taxon>Blattodea</taxon>
        <taxon>Blattoidea</taxon>
        <taxon>Termitoidae</taxon>
        <taxon>Termopsidae</taxon>
        <taxon>Zootermopsis</taxon>
    </lineage>
</organism>
<dbReference type="InParanoid" id="A0A067QRM9"/>
<dbReference type="Pfam" id="PF25574">
    <property type="entry name" value="TPR_IMB1"/>
    <property type="match status" value="1"/>
</dbReference>
<dbReference type="EMBL" id="KK872445">
    <property type="protein sequence ID" value="KDQ71510.1"/>
    <property type="molecule type" value="Genomic_DNA"/>
</dbReference>
<dbReference type="SUPFAM" id="SSF48371">
    <property type="entry name" value="ARM repeat"/>
    <property type="match status" value="1"/>
</dbReference>
<accession>A0A067QRM9</accession>
<evidence type="ECO:0000313" key="4">
    <source>
        <dbReference type="Proteomes" id="UP000027135"/>
    </source>
</evidence>
<evidence type="ECO:0000259" key="2">
    <source>
        <dbReference type="Pfam" id="PF25574"/>
    </source>
</evidence>
<sequence length="87" mass="9585">MLVSILQSVLRKVTAEDAPQISDAIMTALLQMFNSNSCKAGGVQEDALMAVSTLVEVLGEGFMKYMEAFKPFLCLGLQNHAEYQIRE</sequence>
<evidence type="ECO:0000256" key="1">
    <source>
        <dbReference type="ARBA" id="ARBA00022737"/>
    </source>
</evidence>
<keyword evidence="1" id="KW-0677">Repeat</keyword>
<reference evidence="3 4" key="1">
    <citation type="journal article" date="2014" name="Nat. Commun.">
        <title>Molecular traces of alternative social organization in a termite genome.</title>
        <authorList>
            <person name="Terrapon N."/>
            <person name="Li C."/>
            <person name="Robertson H.M."/>
            <person name="Ji L."/>
            <person name="Meng X."/>
            <person name="Booth W."/>
            <person name="Chen Z."/>
            <person name="Childers C.P."/>
            <person name="Glastad K.M."/>
            <person name="Gokhale K."/>
            <person name="Gowin J."/>
            <person name="Gronenberg W."/>
            <person name="Hermansen R.A."/>
            <person name="Hu H."/>
            <person name="Hunt B.G."/>
            <person name="Huylmans A.K."/>
            <person name="Khalil S.M."/>
            <person name="Mitchell R.D."/>
            <person name="Munoz-Torres M.C."/>
            <person name="Mustard J.A."/>
            <person name="Pan H."/>
            <person name="Reese J.T."/>
            <person name="Scharf M.E."/>
            <person name="Sun F."/>
            <person name="Vogel H."/>
            <person name="Xiao J."/>
            <person name="Yang W."/>
            <person name="Yang Z."/>
            <person name="Yang Z."/>
            <person name="Zhou J."/>
            <person name="Zhu J."/>
            <person name="Brent C.S."/>
            <person name="Elsik C.G."/>
            <person name="Goodisman M.A."/>
            <person name="Liberles D.A."/>
            <person name="Roe R.M."/>
            <person name="Vargo E.L."/>
            <person name="Vilcinskas A."/>
            <person name="Wang J."/>
            <person name="Bornberg-Bauer E."/>
            <person name="Korb J."/>
            <person name="Zhang G."/>
            <person name="Liebig J."/>
        </authorList>
    </citation>
    <scope>NUCLEOTIDE SEQUENCE [LARGE SCALE GENOMIC DNA]</scope>
    <source>
        <tissue evidence="3">Whole organism</tissue>
    </source>
</reference>